<evidence type="ECO:0000313" key="6">
    <source>
        <dbReference type="Proteomes" id="UP000292298"/>
    </source>
</evidence>
<dbReference type="AlphaFoldDB" id="A0A4V2GIW3"/>
<dbReference type="Proteomes" id="UP000292298">
    <property type="component" value="Unassembled WGS sequence"/>
</dbReference>
<dbReference type="NCBIfam" id="TIGR00002">
    <property type="entry name" value="S16"/>
    <property type="match status" value="1"/>
</dbReference>
<dbReference type="GO" id="GO:0015935">
    <property type="term" value="C:small ribosomal subunit"/>
    <property type="evidence" value="ECO:0007669"/>
    <property type="project" value="TreeGrafter"/>
</dbReference>
<feature type="region of interest" description="Disordered" evidence="4">
    <location>
        <begin position="64"/>
        <end position="89"/>
    </location>
</feature>
<evidence type="ECO:0000256" key="1">
    <source>
        <dbReference type="ARBA" id="ARBA00022980"/>
    </source>
</evidence>
<dbReference type="GO" id="GO:0006412">
    <property type="term" value="P:translation"/>
    <property type="evidence" value="ECO:0007669"/>
    <property type="project" value="UniProtKB-UniRule"/>
</dbReference>
<dbReference type="PROSITE" id="PS00732">
    <property type="entry name" value="RIBOSOMAL_S16"/>
    <property type="match status" value="1"/>
</dbReference>
<accession>A0A4V2GIW3</accession>
<comment type="caution">
    <text evidence="5">The sequence shown here is derived from an EMBL/GenBank/DDBJ whole genome shotgun (WGS) entry which is preliminary data.</text>
</comment>
<dbReference type="InterPro" id="IPR000307">
    <property type="entry name" value="Ribosomal_bS16"/>
</dbReference>
<sequence length="89" mass="9967">MVTIRLARAGAKKRPFYHVVVTDSRNGRDGSFIERLGFLNPVARGQEISYKLDLERAEQWISQGAQPSERARQLIRQARRGAAEGAESA</sequence>
<comment type="similarity">
    <text evidence="3">Belongs to the bacterial ribosomal protein bS16 family.</text>
</comment>
<name>A0A4V2GIW3_9GAMM</name>
<evidence type="ECO:0000256" key="2">
    <source>
        <dbReference type="ARBA" id="ARBA00023274"/>
    </source>
</evidence>
<keyword evidence="2 3" id="KW-0687">Ribonucleoprotein</keyword>
<protein>
    <recommendedName>
        <fullName evidence="3">Small ribosomal subunit protein bS16</fullName>
    </recommendedName>
</protein>
<dbReference type="PANTHER" id="PTHR12919">
    <property type="entry name" value="30S RIBOSOMAL PROTEIN S16"/>
    <property type="match status" value="1"/>
</dbReference>
<reference evidence="5 6" key="1">
    <citation type="submission" date="2019-02" db="EMBL/GenBank/DDBJ databases">
        <title>Genomic Encyclopedia of Type Strains, Phase IV (KMG-IV): sequencing the most valuable type-strain genomes for metagenomic binning, comparative biology and taxonomic classification.</title>
        <authorList>
            <person name="Goeker M."/>
        </authorList>
    </citation>
    <scope>NUCLEOTIDE SEQUENCE [LARGE SCALE GENOMIC DNA]</scope>
    <source>
        <strain evidence="5 6">DSM 21056</strain>
    </source>
</reference>
<keyword evidence="6" id="KW-1185">Reference proteome</keyword>
<dbReference type="HAMAP" id="MF_00385">
    <property type="entry name" value="Ribosomal_bS16"/>
    <property type="match status" value="1"/>
</dbReference>
<dbReference type="GO" id="GO:0003735">
    <property type="term" value="F:structural constituent of ribosome"/>
    <property type="evidence" value="ECO:0007669"/>
    <property type="project" value="InterPro"/>
</dbReference>
<evidence type="ECO:0000256" key="4">
    <source>
        <dbReference type="SAM" id="MobiDB-lite"/>
    </source>
</evidence>
<organism evidence="5 6">
    <name type="scientific">Spiribacter vilamensis</name>
    <dbReference type="NCBI Taxonomy" id="531306"/>
    <lineage>
        <taxon>Bacteria</taxon>
        <taxon>Pseudomonadati</taxon>
        <taxon>Pseudomonadota</taxon>
        <taxon>Gammaproteobacteria</taxon>
        <taxon>Chromatiales</taxon>
        <taxon>Ectothiorhodospiraceae</taxon>
        <taxon>Spiribacter</taxon>
    </lineage>
</organism>
<evidence type="ECO:0000256" key="3">
    <source>
        <dbReference type="HAMAP-Rule" id="MF_00385"/>
    </source>
</evidence>
<dbReference type="Pfam" id="PF00886">
    <property type="entry name" value="Ribosomal_S16"/>
    <property type="match status" value="1"/>
</dbReference>
<keyword evidence="1 3" id="KW-0689">Ribosomal protein</keyword>
<dbReference type="InterPro" id="IPR023803">
    <property type="entry name" value="Ribosomal_bS16_dom_sf"/>
</dbReference>
<dbReference type="GO" id="GO:0005737">
    <property type="term" value="C:cytoplasm"/>
    <property type="evidence" value="ECO:0007669"/>
    <property type="project" value="UniProtKB-ARBA"/>
</dbReference>
<proteinExistence type="inferred from homology"/>
<dbReference type="InterPro" id="IPR020592">
    <property type="entry name" value="Ribosomal_bS16_CS"/>
</dbReference>
<dbReference type="RefSeq" id="WP_130502353.1">
    <property type="nucleotide sequence ID" value="NZ_SHLI01000001.1"/>
</dbReference>
<dbReference type="OrthoDB" id="9807878at2"/>
<dbReference type="EMBL" id="SHLI01000001">
    <property type="protein sequence ID" value="RZU98005.1"/>
    <property type="molecule type" value="Genomic_DNA"/>
</dbReference>
<dbReference type="Gene3D" id="3.30.1320.10">
    <property type="match status" value="1"/>
</dbReference>
<dbReference type="PANTHER" id="PTHR12919:SF20">
    <property type="entry name" value="SMALL RIBOSOMAL SUBUNIT PROTEIN BS16M"/>
    <property type="match status" value="1"/>
</dbReference>
<dbReference type="SUPFAM" id="SSF54565">
    <property type="entry name" value="Ribosomal protein S16"/>
    <property type="match status" value="1"/>
</dbReference>
<gene>
    <name evidence="3" type="primary">rpsP</name>
    <name evidence="5" type="ORF">EV698_0241</name>
</gene>
<evidence type="ECO:0000313" key="5">
    <source>
        <dbReference type="EMBL" id="RZU98005.1"/>
    </source>
</evidence>